<organism evidence="5 6">
    <name type="scientific">Prevotella brunnea</name>
    <dbReference type="NCBI Taxonomy" id="2508867"/>
    <lineage>
        <taxon>Bacteria</taxon>
        <taxon>Pseudomonadati</taxon>
        <taxon>Bacteroidota</taxon>
        <taxon>Bacteroidia</taxon>
        <taxon>Bacteroidales</taxon>
        <taxon>Prevotellaceae</taxon>
        <taxon>Prevotella</taxon>
    </lineage>
</organism>
<evidence type="ECO:0000313" key="5">
    <source>
        <dbReference type="EMBL" id="TXJ60891.1"/>
    </source>
</evidence>
<comment type="caution">
    <text evidence="5">The sequence shown here is derived from an EMBL/GenBank/DDBJ whole genome shotgun (WGS) entry which is preliminary data.</text>
</comment>
<proteinExistence type="inferred from homology"/>
<dbReference type="PROSITE" id="PS51257">
    <property type="entry name" value="PROKAR_LIPOPROTEIN"/>
    <property type="match status" value="1"/>
</dbReference>
<dbReference type="SUPFAM" id="SSF53850">
    <property type="entry name" value="Periplasmic binding protein-like II"/>
    <property type="match status" value="1"/>
</dbReference>
<evidence type="ECO:0000259" key="4">
    <source>
        <dbReference type="Pfam" id="PF09084"/>
    </source>
</evidence>
<evidence type="ECO:0000256" key="3">
    <source>
        <dbReference type="ARBA" id="ARBA00022729"/>
    </source>
</evidence>
<gene>
    <name evidence="5" type="ORF">ETF27_07930</name>
</gene>
<sequence length="297" mass="33798">MKRYYLWAVALLFLIAACGKSEKEKAIDRRQHNLRQQQAYREAFKVAVLPTLDCLPIYLLKDSLLYDTTKVDVRLLAFTSQMDCDTAMAGGSVQASVTDLIRGERLKRRRHVPLIYLTETNAVWQLMANKQSEVKKPSDLADKYVAMTRFSITDYLTARVIKLGKPKYAVYKVQINNVITRQKMLENNLLDAAWLTEPQSTQARLRGDRLLYDSSDEAFVPGVIALVGESDIAKQEAFQQAYDKAVELINKKGVKYYGALIEKYMKVNAKVVDALPKTTFKRIVSPRPADILKAQRP</sequence>
<dbReference type="Pfam" id="PF09084">
    <property type="entry name" value="NMT1"/>
    <property type="match status" value="1"/>
</dbReference>
<comment type="subcellular location">
    <subcellularLocation>
        <location evidence="1">Periplasm</location>
    </subcellularLocation>
</comment>
<dbReference type="RefSeq" id="WP_147785681.1">
    <property type="nucleotide sequence ID" value="NZ_SDIK01000056.1"/>
</dbReference>
<evidence type="ECO:0000256" key="1">
    <source>
        <dbReference type="ARBA" id="ARBA00004418"/>
    </source>
</evidence>
<dbReference type="Gene3D" id="3.40.190.10">
    <property type="entry name" value="Periplasmic binding protein-like II"/>
    <property type="match status" value="1"/>
</dbReference>
<dbReference type="PANTHER" id="PTHR30024">
    <property type="entry name" value="ALIPHATIC SULFONATES-BINDING PROTEIN-RELATED"/>
    <property type="match status" value="1"/>
</dbReference>
<evidence type="ECO:0000256" key="2">
    <source>
        <dbReference type="ARBA" id="ARBA00010742"/>
    </source>
</evidence>
<accession>A0A5C8GFY4</accession>
<keyword evidence="3" id="KW-0732">Signal</keyword>
<feature type="domain" description="SsuA/THI5-like" evidence="4">
    <location>
        <begin position="56"/>
        <end position="248"/>
    </location>
</feature>
<keyword evidence="6" id="KW-1185">Reference proteome</keyword>
<evidence type="ECO:0000313" key="6">
    <source>
        <dbReference type="Proteomes" id="UP000321612"/>
    </source>
</evidence>
<dbReference type="Proteomes" id="UP000321612">
    <property type="component" value="Unassembled WGS sequence"/>
</dbReference>
<dbReference type="GO" id="GO:0042597">
    <property type="term" value="C:periplasmic space"/>
    <property type="evidence" value="ECO:0007669"/>
    <property type="project" value="UniProtKB-SubCell"/>
</dbReference>
<dbReference type="EMBL" id="SDIK01000056">
    <property type="protein sequence ID" value="TXJ60891.1"/>
    <property type="molecule type" value="Genomic_DNA"/>
</dbReference>
<dbReference type="AlphaFoldDB" id="A0A5C8GFY4"/>
<reference evidence="6" key="1">
    <citation type="submission" date="2019-05" db="EMBL/GenBank/DDBJ databases">
        <title>Prevotella brunnea sp. nov., isolated from a wound of a patient.</title>
        <authorList>
            <person name="Buhl M."/>
        </authorList>
    </citation>
    <scope>NUCLEOTIDE SEQUENCE [LARGE SCALE GENOMIC DNA]</scope>
    <source>
        <strain evidence="6">A2672</strain>
    </source>
</reference>
<dbReference type="PANTHER" id="PTHR30024:SF47">
    <property type="entry name" value="TAURINE-BINDING PERIPLASMIC PROTEIN"/>
    <property type="match status" value="1"/>
</dbReference>
<name>A0A5C8GFY4_9BACT</name>
<comment type="similarity">
    <text evidence="2">Belongs to the bacterial solute-binding protein SsuA/TauA family.</text>
</comment>
<protein>
    <submittedName>
        <fullName evidence="5">ABC transporter substrate-binding protein</fullName>
    </submittedName>
</protein>
<dbReference type="InterPro" id="IPR015168">
    <property type="entry name" value="SsuA/THI5"/>
</dbReference>
<dbReference type="OrthoDB" id="1081427at2"/>